<reference evidence="1" key="1">
    <citation type="submission" date="2018-05" db="EMBL/GenBank/DDBJ databases">
        <authorList>
            <person name="Lanie J.A."/>
            <person name="Ng W.-L."/>
            <person name="Kazmierczak K.M."/>
            <person name="Andrzejewski T.M."/>
            <person name="Davidsen T.M."/>
            <person name="Wayne K.J."/>
            <person name="Tettelin H."/>
            <person name="Glass J.I."/>
            <person name="Rusch D."/>
            <person name="Podicherti R."/>
            <person name="Tsui H.-C.T."/>
            <person name="Winkler M.E."/>
        </authorList>
    </citation>
    <scope>NUCLEOTIDE SEQUENCE</scope>
</reference>
<gene>
    <name evidence="1" type="ORF">METZ01_LOCUS509873</name>
</gene>
<name>A0A383EK47_9ZZZZ</name>
<organism evidence="1">
    <name type="scientific">marine metagenome</name>
    <dbReference type="NCBI Taxonomy" id="408172"/>
    <lineage>
        <taxon>unclassified sequences</taxon>
        <taxon>metagenomes</taxon>
        <taxon>ecological metagenomes</taxon>
    </lineage>
</organism>
<accession>A0A383EK47</accession>
<evidence type="ECO:0000313" key="1">
    <source>
        <dbReference type="EMBL" id="SVE57019.1"/>
    </source>
</evidence>
<proteinExistence type="predicted"/>
<feature type="non-terminal residue" evidence="1">
    <location>
        <position position="131"/>
    </location>
</feature>
<dbReference type="EMBL" id="UINC01226507">
    <property type="protein sequence ID" value="SVE57019.1"/>
    <property type="molecule type" value="Genomic_DNA"/>
</dbReference>
<dbReference type="AlphaFoldDB" id="A0A383EK47"/>
<sequence length="131" mass="14093">MFRLQERLISRPVTVLGAAAEPDDVRAAIQDGHGIIAADGAVGVLTEIEFSEIPWNALLCVVSDADGEPEHLAMAAAGFARNAVGRKCPKIPFVLHAHGDNTDNWTALLDVLHLYDTPLILTHQTPDHIQG</sequence>
<protein>
    <submittedName>
        <fullName evidence="1">Uncharacterized protein</fullName>
    </submittedName>
</protein>